<name>A0A2B7Y1K7_POLH7</name>
<reference evidence="2 3" key="1">
    <citation type="submission" date="2017-10" db="EMBL/GenBank/DDBJ databases">
        <title>Comparative genomics in systemic dimorphic fungi from Ajellomycetaceae.</title>
        <authorList>
            <person name="Munoz J.F."/>
            <person name="Mcewen J.G."/>
            <person name="Clay O.K."/>
            <person name="Cuomo C.A."/>
        </authorList>
    </citation>
    <scope>NUCLEOTIDE SEQUENCE [LARGE SCALE GENOMIC DNA]</scope>
    <source>
        <strain evidence="2 3">UAMH7299</strain>
    </source>
</reference>
<keyword evidence="3" id="KW-1185">Reference proteome</keyword>
<dbReference type="OrthoDB" id="4180418at2759"/>
<gene>
    <name evidence="2" type="ORF">AJ80_05796</name>
</gene>
<evidence type="ECO:0000313" key="2">
    <source>
        <dbReference type="EMBL" id="PGH14752.1"/>
    </source>
</evidence>
<organism evidence="2 3">
    <name type="scientific">Polytolypa hystricis (strain UAMH7299)</name>
    <dbReference type="NCBI Taxonomy" id="1447883"/>
    <lineage>
        <taxon>Eukaryota</taxon>
        <taxon>Fungi</taxon>
        <taxon>Dikarya</taxon>
        <taxon>Ascomycota</taxon>
        <taxon>Pezizomycotina</taxon>
        <taxon>Eurotiomycetes</taxon>
        <taxon>Eurotiomycetidae</taxon>
        <taxon>Onygenales</taxon>
        <taxon>Onygenales incertae sedis</taxon>
        <taxon>Polytolypa</taxon>
    </lineage>
</organism>
<proteinExistence type="predicted"/>
<accession>A0A2B7Y1K7</accession>
<dbReference type="EMBL" id="PDNA01000090">
    <property type="protein sequence ID" value="PGH14752.1"/>
    <property type="molecule type" value="Genomic_DNA"/>
</dbReference>
<comment type="caution">
    <text evidence="2">The sequence shown here is derived from an EMBL/GenBank/DDBJ whole genome shotgun (WGS) entry which is preliminary data.</text>
</comment>
<feature type="region of interest" description="Disordered" evidence="1">
    <location>
        <begin position="62"/>
        <end position="83"/>
    </location>
</feature>
<protein>
    <submittedName>
        <fullName evidence="2">Uncharacterized protein</fullName>
    </submittedName>
</protein>
<evidence type="ECO:0000256" key="1">
    <source>
        <dbReference type="SAM" id="MobiDB-lite"/>
    </source>
</evidence>
<evidence type="ECO:0000313" key="3">
    <source>
        <dbReference type="Proteomes" id="UP000224634"/>
    </source>
</evidence>
<dbReference type="STRING" id="1447883.A0A2B7Y1K7"/>
<dbReference type="AlphaFoldDB" id="A0A2B7Y1K7"/>
<sequence length="100" mass="11376">MNYIKKRAPQLPLPDIHGALQAGRRSFVFMTRIKGEPLDQVWKTLNKTQKESIKEQLGSMFSRIKSLPPPPNESDAMLGGGIPRRCKDARRHIRVAERAI</sequence>
<dbReference type="Proteomes" id="UP000224634">
    <property type="component" value="Unassembled WGS sequence"/>
</dbReference>